<evidence type="ECO:0000313" key="1">
    <source>
        <dbReference type="EMBL" id="QBO35024.1"/>
    </source>
</evidence>
<evidence type="ECO:0000313" key="2">
    <source>
        <dbReference type="Proteomes" id="UP000292886"/>
    </source>
</evidence>
<sequence length="171" mass="19765">MRFYIHPIKITKLPYPEYFDKKMWAPNLRMNSGYSALEPQGKYGVSVELSWGKSETINEIYIPINSEFNTEWINIESDIHGDIVISTDHVTPLTVDKRAFLIAVVLTTKLFGGVISTDAKQTWMPLDEFELEYADYLKMSFERALVYTEPEIFTLDATNEPEPPDVQDLFE</sequence>
<keyword evidence="2" id="KW-1185">Reference proteome</keyword>
<name>A0A4P6YQZ2_9LACO</name>
<dbReference type="EMBL" id="CP037940">
    <property type="protein sequence ID" value="QBO35024.1"/>
    <property type="molecule type" value="Genomic_DNA"/>
</dbReference>
<dbReference type="AlphaFoldDB" id="A0A4P6YQZ2"/>
<protein>
    <submittedName>
        <fullName evidence="1">Uncharacterized protein</fullName>
    </submittedName>
</protein>
<gene>
    <name evidence="1" type="ORF">EQG49_00450</name>
</gene>
<dbReference type="RefSeq" id="WP_133362104.1">
    <property type="nucleotide sequence ID" value="NZ_CP037940.1"/>
</dbReference>
<dbReference type="KEGG" id="wei:EQG49_00450"/>
<reference evidence="2" key="1">
    <citation type="submission" date="2019-03" db="EMBL/GenBank/DDBJ databases">
        <title>Weissella sp. 26KH-42 Genome sequencing.</title>
        <authorList>
            <person name="Heo J."/>
            <person name="Kim S.-J."/>
            <person name="Kim J.-S."/>
            <person name="Hong S.-B."/>
            <person name="Kwon S.-W."/>
        </authorList>
    </citation>
    <scope>NUCLEOTIDE SEQUENCE [LARGE SCALE GENOMIC DNA]</scope>
    <source>
        <strain evidence="2">26KH-42</strain>
    </source>
</reference>
<proteinExistence type="predicted"/>
<dbReference type="OrthoDB" id="2222729at2"/>
<dbReference type="Proteomes" id="UP000292886">
    <property type="component" value="Chromosome"/>
</dbReference>
<organism evidence="1 2">
    <name type="scientific">Periweissella cryptocerci</name>
    <dbReference type="NCBI Taxonomy" id="2506420"/>
    <lineage>
        <taxon>Bacteria</taxon>
        <taxon>Bacillati</taxon>
        <taxon>Bacillota</taxon>
        <taxon>Bacilli</taxon>
        <taxon>Lactobacillales</taxon>
        <taxon>Lactobacillaceae</taxon>
        <taxon>Periweissella</taxon>
    </lineage>
</organism>
<accession>A0A4P6YQZ2</accession>